<evidence type="ECO:0000256" key="1">
    <source>
        <dbReference type="SAM" id="MobiDB-lite"/>
    </source>
</evidence>
<sequence length="862" mass="94295">MRWLRMTLTGTSPAADAAGSVGHSGPTESWTRSGSAVARAPLGSDVLGSGLTPERRRAFALRLKRANLRLRSLLSTWDAGLTAFFGCRIRRGEVADSVVVWYDHVRGWLVRVAATQGVEVAAAELKKFSSDARRAWVEGSPPRHHFWRSCPEWLRRKQGLWAQLSYLGRALPLGVDFHEKKALDQHYADLTSSFSCSAEVLASVRAFSERWARSHLSRCPGPEDWLDFPSGSSATFGRKRREGGFATDCQVLLESAEEVDVQPPDHVPIGPWSGDLAAFRLVTAALVEAHGRRDTIPKGRVAVVPERGHKVRVVSAMERHALILGELARKRLFKGLRKWGPLAAVLRGDSRSGVLRLLGVPGEFVSADLRAASDLIPLDLASAVVDGLEASGRLLPAEIWGLRLGTGPQELTWPSGKTAVTSRGILMGLPTTWALLNLIHGWAWSEAAKAVPITSLPRASAARGGRPGLACAICGDDLVGVAPPVAIDAYEAAMRSIGAEMSAGKHFRSTRRAVFLEELWEFRGAAVSVVDGHPIYRTIREEGKRVRRQVVNSTRLLCADRLVRATAIPLKGMVSAPGVPGRIDPPDWWVAGLAESALADRGFSRAKISAVSRSLRPDLPVRFRASGIPPFLPRALGGAGLISPNTRCDAPRLHRKAIATLIWGYDPELTLAFDRVWSDSVPGDWRALAIDMVDSEFTPAVTRILPVGVRPVGSWVAIGHPDQVREKAVADNANALSSSLGPSPDVVGYPSMPVLARRLRKVREDLASRWASAKPTKRSTDELLSLWRSRSSDLRVWVPLTDQNSRWNDWLYASAASPYKKSWRRLVISSVSREDLPAVTEWWLPEGRIPSSTMDPSPPEWR</sequence>
<feature type="region of interest" description="Disordered" evidence="1">
    <location>
        <begin position="9"/>
        <end position="34"/>
    </location>
</feature>
<keyword evidence="2" id="KW-0548">Nucleotidyltransferase</keyword>
<organism evidence="2">
    <name type="scientific">Suillus luteus narnavirus 5</name>
    <dbReference type="NCBI Taxonomy" id="3067824"/>
    <lineage>
        <taxon>Viruses</taxon>
        <taxon>Riboviria</taxon>
        <taxon>Orthornavirae</taxon>
        <taxon>Lenarviricota</taxon>
        <taxon>Amabiliviricetes</taxon>
        <taxon>Wolframvirales</taxon>
        <taxon>Narnaviridae</taxon>
        <taxon>Narnavirus</taxon>
    </lineage>
</organism>
<name>A0AA49X7H7_9VIRU</name>
<keyword evidence="2" id="KW-0808">Transferase</keyword>
<keyword evidence="2" id="KW-0696">RNA-directed RNA polymerase</keyword>
<reference evidence="2" key="1">
    <citation type="journal article" date="2023" name="Front. Cell. Infect. Microbiol.">
        <title>Virome Analysis of an Ectomycorrhizal Fungus Suillus luteus Revealing Potential Evolutionary Implications.</title>
        <authorList>
            <person name="Liu H."/>
            <person name="Zhang Y."/>
            <person name="Liu Y."/>
            <person name="Xiao J."/>
            <person name="Huang Z."/>
            <person name="Li Y."/>
            <person name="Li H."/>
            <person name="Li P."/>
        </authorList>
    </citation>
    <scope>NUCLEOTIDE SEQUENCE</scope>
    <source>
        <strain evidence="2">SlNV5</strain>
    </source>
</reference>
<dbReference type="EMBL" id="OQ862544">
    <property type="protein sequence ID" value="WLK77417.1"/>
    <property type="molecule type" value="Genomic_RNA"/>
</dbReference>
<accession>A0AA49X7H7</accession>
<protein>
    <submittedName>
        <fullName evidence="2">RNA-dependent RNA polymerase</fullName>
    </submittedName>
</protein>
<proteinExistence type="predicted"/>
<evidence type="ECO:0000313" key="2">
    <source>
        <dbReference type="EMBL" id="WLK77417.1"/>
    </source>
</evidence>
<dbReference type="GO" id="GO:0003968">
    <property type="term" value="F:RNA-directed RNA polymerase activity"/>
    <property type="evidence" value="ECO:0007669"/>
    <property type="project" value="UniProtKB-KW"/>
</dbReference>